<evidence type="ECO:0000313" key="1">
    <source>
        <dbReference type="EMBL" id="KIM70434.1"/>
    </source>
</evidence>
<keyword evidence="2" id="KW-1185">Reference proteome</keyword>
<dbReference type="AlphaFoldDB" id="A0A0C3EQK8"/>
<reference evidence="1 2" key="1">
    <citation type="submission" date="2014-04" db="EMBL/GenBank/DDBJ databases">
        <authorList>
            <consortium name="DOE Joint Genome Institute"/>
            <person name="Kuo A."/>
            <person name="Kohler A."/>
            <person name="Nagy L.G."/>
            <person name="Floudas D."/>
            <person name="Copeland A."/>
            <person name="Barry K.W."/>
            <person name="Cichocki N."/>
            <person name="Veneault-Fourrey C."/>
            <person name="LaButti K."/>
            <person name="Lindquist E.A."/>
            <person name="Lipzen A."/>
            <person name="Lundell T."/>
            <person name="Morin E."/>
            <person name="Murat C."/>
            <person name="Sun H."/>
            <person name="Tunlid A."/>
            <person name="Henrissat B."/>
            <person name="Grigoriev I.V."/>
            <person name="Hibbett D.S."/>
            <person name="Martin F."/>
            <person name="Nordberg H.P."/>
            <person name="Cantor M.N."/>
            <person name="Hua S.X."/>
        </authorList>
    </citation>
    <scope>NUCLEOTIDE SEQUENCE [LARGE SCALE GENOMIC DNA]</scope>
    <source>
        <strain evidence="1 2">Foug A</strain>
    </source>
</reference>
<dbReference type="Proteomes" id="UP000053989">
    <property type="component" value="Unassembled WGS sequence"/>
</dbReference>
<gene>
    <name evidence="1" type="ORF">SCLCIDRAFT_1206562</name>
</gene>
<dbReference type="EMBL" id="KN822004">
    <property type="protein sequence ID" value="KIM70434.1"/>
    <property type="molecule type" value="Genomic_DNA"/>
</dbReference>
<protein>
    <submittedName>
        <fullName evidence="1">Uncharacterized protein</fullName>
    </submittedName>
</protein>
<dbReference type="InParanoid" id="A0A0C3EQK8"/>
<reference evidence="2" key="2">
    <citation type="submission" date="2015-01" db="EMBL/GenBank/DDBJ databases">
        <title>Evolutionary Origins and Diversification of the Mycorrhizal Mutualists.</title>
        <authorList>
            <consortium name="DOE Joint Genome Institute"/>
            <consortium name="Mycorrhizal Genomics Consortium"/>
            <person name="Kohler A."/>
            <person name="Kuo A."/>
            <person name="Nagy L.G."/>
            <person name="Floudas D."/>
            <person name="Copeland A."/>
            <person name="Barry K.W."/>
            <person name="Cichocki N."/>
            <person name="Veneault-Fourrey C."/>
            <person name="LaButti K."/>
            <person name="Lindquist E.A."/>
            <person name="Lipzen A."/>
            <person name="Lundell T."/>
            <person name="Morin E."/>
            <person name="Murat C."/>
            <person name="Riley R."/>
            <person name="Ohm R."/>
            <person name="Sun H."/>
            <person name="Tunlid A."/>
            <person name="Henrissat B."/>
            <person name="Grigoriev I.V."/>
            <person name="Hibbett D.S."/>
            <person name="Martin F."/>
        </authorList>
    </citation>
    <scope>NUCLEOTIDE SEQUENCE [LARGE SCALE GENOMIC DNA]</scope>
    <source>
        <strain evidence="2">Foug A</strain>
    </source>
</reference>
<proteinExistence type="predicted"/>
<name>A0A0C3EQK8_9AGAM</name>
<evidence type="ECO:0000313" key="2">
    <source>
        <dbReference type="Proteomes" id="UP000053989"/>
    </source>
</evidence>
<accession>A0A0C3EQK8</accession>
<dbReference type="HOGENOM" id="CLU_1918317_0_0_1"/>
<organism evidence="1 2">
    <name type="scientific">Scleroderma citrinum Foug A</name>
    <dbReference type="NCBI Taxonomy" id="1036808"/>
    <lineage>
        <taxon>Eukaryota</taxon>
        <taxon>Fungi</taxon>
        <taxon>Dikarya</taxon>
        <taxon>Basidiomycota</taxon>
        <taxon>Agaricomycotina</taxon>
        <taxon>Agaricomycetes</taxon>
        <taxon>Agaricomycetidae</taxon>
        <taxon>Boletales</taxon>
        <taxon>Sclerodermatineae</taxon>
        <taxon>Sclerodermataceae</taxon>
        <taxon>Scleroderma</taxon>
    </lineage>
</organism>
<sequence length="132" mass="14892">MKIEANFCCRVRHSLLLSSIVQEDPPRRGISCGELVALASLANLGSKDRLRRAKTIDLCQNLLTICHFQVFIVSNLIYPNSRAPAKFPHRKTTTQKSCSSRGASLQKGRATVQGRYQSFGRWWYACCARTYP</sequence>